<keyword evidence="4" id="KW-0234">DNA repair</keyword>
<dbReference type="RefSeq" id="WP_342159281.1">
    <property type="nucleotide sequence ID" value="NZ_JBCDNA010000001.1"/>
</dbReference>
<evidence type="ECO:0000313" key="7">
    <source>
        <dbReference type="Proteomes" id="UP001474120"/>
    </source>
</evidence>
<reference evidence="6 7" key="1">
    <citation type="submission" date="2024-04" db="EMBL/GenBank/DDBJ databases">
        <title>whole genome sequencing of Lutimonas vermicola strain IMCC1616.</title>
        <authorList>
            <person name="Bae S.S."/>
        </authorList>
    </citation>
    <scope>NUCLEOTIDE SEQUENCE [LARGE SCALE GENOMIC DNA]</scope>
    <source>
        <strain evidence="6 7">IMCC1616</strain>
    </source>
</reference>
<keyword evidence="7" id="KW-1185">Reference proteome</keyword>
<evidence type="ECO:0000313" key="6">
    <source>
        <dbReference type="EMBL" id="MEL4455452.1"/>
    </source>
</evidence>
<dbReference type="InterPro" id="IPR051912">
    <property type="entry name" value="Alkylbase_DNA_Glycosylase/TA"/>
</dbReference>
<organism evidence="6 7">
    <name type="scientific">Lutimonas vermicola</name>
    <dbReference type="NCBI Taxonomy" id="414288"/>
    <lineage>
        <taxon>Bacteria</taxon>
        <taxon>Pseudomonadati</taxon>
        <taxon>Bacteroidota</taxon>
        <taxon>Flavobacteriia</taxon>
        <taxon>Flavobacteriales</taxon>
        <taxon>Flavobacteriaceae</taxon>
        <taxon>Lutimonas</taxon>
    </lineage>
</organism>
<dbReference type="Gene3D" id="1.10.1670.40">
    <property type="match status" value="1"/>
</dbReference>
<evidence type="ECO:0000256" key="3">
    <source>
        <dbReference type="ARBA" id="ARBA00022763"/>
    </source>
</evidence>
<dbReference type="InterPro" id="IPR011257">
    <property type="entry name" value="DNA_glycosylase"/>
</dbReference>
<dbReference type="InterPro" id="IPR003265">
    <property type="entry name" value="HhH-GPD_domain"/>
</dbReference>
<evidence type="ECO:0000256" key="1">
    <source>
        <dbReference type="ARBA" id="ARBA00000086"/>
    </source>
</evidence>
<proteinExistence type="predicted"/>
<evidence type="ECO:0000256" key="2">
    <source>
        <dbReference type="ARBA" id="ARBA00012000"/>
    </source>
</evidence>
<gene>
    <name evidence="6" type="ORF">AABB81_06055</name>
</gene>
<dbReference type="SUPFAM" id="SSF48150">
    <property type="entry name" value="DNA-glycosylase"/>
    <property type="match status" value="1"/>
</dbReference>
<dbReference type="Proteomes" id="UP001474120">
    <property type="component" value="Unassembled WGS sequence"/>
</dbReference>
<dbReference type="CDD" id="cd00056">
    <property type="entry name" value="ENDO3c"/>
    <property type="match status" value="1"/>
</dbReference>
<comment type="caution">
    <text evidence="6">The sequence shown here is derived from an EMBL/GenBank/DDBJ whole genome shotgun (WGS) entry which is preliminary data.</text>
</comment>
<dbReference type="PANTHER" id="PTHR43003">
    <property type="entry name" value="DNA-3-METHYLADENINE GLYCOSYLASE"/>
    <property type="match status" value="1"/>
</dbReference>
<accession>A0ABU9KZ29</accession>
<dbReference type="SMART" id="SM00478">
    <property type="entry name" value="ENDO3c"/>
    <property type="match status" value="1"/>
</dbReference>
<keyword evidence="3" id="KW-0227">DNA damage</keyword>
<dbReference type="Gene3D" id="1.10.340.30">
    <property type="entry name" value="Hypothetical protein, domain 2"/>
    <property type="match status" value="1"/>
</dbReference>
<name>A0ABU9KZ29_9FLAO</name>
<dbReference type="EC" id="3.2.2.21" evidence="2"/>
<evidence type="ECO:0000256" key="4">
    <source>
        <dbReference type="ARBA" id="ARBA00023204"/>
    </source>
</evidence>
<dbReference type="PANTHER" id="PTHR43003:SF5">
    <property type="entry name" value="DNA-3-METHYLADENINE GLYCOSYLASE"/>
    <property type="match status" value="1"/>
</dbReference>
<dbReference type="EMBL" id="JBCDNA010000001">
    <property type="protein sequence ID" value="MEL4455452.1"/>
    <property type="molecule type" value="Genomic_DNA"/>
</dbReference>
<sequence length="202" mass="23340">MTANHKIIEHLRKDDVLYQAIVALNTEIRSELSIDIYHALLSSIVSQQLSTKVAKIIWNRFTGLFVDGYPDAESLLAKEHQILRGIGLSNSKVNYVKNVAEFNLSNDISFDNLQKKSDEEIIEYLTQIKGVGRWTVQMILMFPMDRPNVFPSNDLGIQNAMKKLYNIELEKKELIERMEAIALQWEPHKTMASKYLWKLKDS</sequence>
<dbReference type="Pfam" id="PF00730">
    <property type="entry name" value="HhH-GPD"/>
    <property type="match status" value="1"/>
</dbReference>
<evidence type="ECO:0000259" key="5">
    <source>
        <dbReference type="SMART" id="SM00478"/>
    </source>
</evidence>
<protein>
    <recommendedName>
        <fullName evidence="2">DNA-3-methyladenine glycosylase II</fullName>
        <ecNumber evidence="2">3.2.2.21</ecNumber>
    </recommendedName>
</protein>
<feature type="domain" description="HhH-GPD" evidence="5">
    <location>
        <begin position="45"/>
        <end position="202"/>
    </location>
</feature>
<comment type="catalytic activity">
    <reaction evidence="1">
        <text>Hydrolysis of alkylated DNA, releasing 3-methyladenine, 3-methylguanine, 7-methylguanine and 7-methyladenine.</text>
        <dbReference type="EC" id="3.2.2.21"/>
    </reaction>
</comment>